<accession>A0A2U1LNU1</accession>
<protein>
    <submittedName>
        <fullName evidence="1">Uncharacterized protein</fullName>
    </submittedName>
</protein>
<dbReference type="EMBL" id="PKPP01008442">
    <property type="protein sequence ID" value="PWA50677.1"/>
    <property type="molecule type" value="Genomic_DNA"/>
</dbReference>
<dbReference type="AlphaFoldDB" id="A0A2U1LNU1"/>
<gene>
    <name evidence="1" type="ORF">CTI12_AA470630</name>
</gene>
<evidence type="ECO:0000313" key="2">
    <source>
        <dbReference type="Proteomes" id="UP000245207"/>
    </source>
</evidence>
<evidence type="ECO:0000313" key="1">
    <source>
        <dbReference type="EMBL" id="PWA50677.1"/>
    </source>
</evidence>
<comment type="caution">
    <text evidence="1">The sequence shown here is derived from an EMBL/GenBank/DDBJ whole genome shotgun (WGS) entry which is preliminary data.</text>
</comment>
<name>A0A2U1LNU1_ARTAN</name>
<dbReference type="Proteomes" id="UP000245207">
    <property type="component" value="Unassembled WGS sequence"/>
</dbReference>
<reference evidence="1 2" key="1">
    <citation type="journal article" date="2018" name="Mol. Plant">
        <title>The genome of Artemisia annua provides insight into the evolution of Asteraceae family and artemisinin biosynthesis.</title>
        <authorList>
            <person name="Shen Q."/>
            <person name="Zhang L."/>
            <person name="Liao Z."/>
            <person name="Wang S."/>
            <person name="Yan T."/>
            <person name="Shi P."/>
            <person name="Liu M."/>
            <person name="Fu X."/>
            <person name="Pan Q."/>
            <person name="Wang Y."/>
            <person name="Lv Z."/>
            <person name="Lu X."/>
            <person name="Zhang F."/>
            <person name="Jiang W."/>
            <person name="Ma Y."/>
            <person name="Chen M."/>
            <person name="Hao X."/>
            <person name="Li L."/>
            <person name="Tang Y."/>
            <person name="Lv G."/>
            <person name="Zhou Y."/>
            <person name="Sun X."/>
            <person name="Brodelius P.E."/>
            <person name="Rose J.K.C."/>
            <person name="Tang K."/>
        </authorList>
    </citation>
    <scope>NUCLEOTIDE SEQUENCE [LARGE SCALE GENOMIC DNA]</scope>
    <source>
        <strain evidence="2">cv. Huhao1</strain>
        <tissue evidence="1">Leaf</tissue>
    </source>
</reference>
<sequence>MERGFLCPEGRGVKQKKGVTVVNTAMNMGENKDGLTTSNVQLELTDETSGAINNSEEDTNVSLAAKIQNDEKLILEANFCSWMTMKSQ</sequence>
<keyword evidence="2" id="KW-1185">Reference proteome</keyword>
<proteinExistence type="predicted"/>
<organism evidence="1 2">
    <name type="scientific">Artemisia annua</name>
    <name type="common">Sweet wormwood</name>
    <dbReference type="NCBI Taxonomy" id="35608"/>
    <lineage>
        <taxon>Eukaryota</taxon>
        <taxon>Viridiplantae</taxon>
        <taxon>Streptophyta</taxon>
        <taxon>Embryophyta</taxon>
        <taxon>Tracheophyta</taxon>
        <taxon>Spermatophyta</taxon>
        <taxon>Magnoliopsida</taxon>
        <taxon>eudicotyledons</taxon>
        <taxon>Gunneridae</taxon>
        <taxon>Pentapetalae</taxon>
        <taxon>asterids</taxon>
        <taxon>campanulids</taxon>
        <taxon>Asterales</taxon>
        <taxon>Asteraceae</taxon>
        <taxon>Asteroideae</taxon>
        <taxon>Anthemideae</taxon>
        <taxon>Artemisiinae</taxon>
        <taxon>Artemisia</taxon>
    </lineage>
</organism>